<gene>
    <name evidence="1" type="ORF">DSM106972_038320</name>
</gene>
<dbReference type="Proteomes" id="UP000271624">
    <property type="component" value="Unassembled WGS sequence"/>
</dbReference>
<name>A0A433VFZ0_9CYAN</name>
<comment type="caution">
    <text evidence="1">The sequence shown here is derived from an EMBL/GenBank/DDBJ whole genome shotgun (WGS) entry which is preliminary data.</text>
</comment>
<reference evidence="1" key="2">
    <citation type="journal article" date="2019" name="Genome Biol. Evol.">
        <title>Day and night: Metabolic profiles and evolutionary relationships of six axenic non-marine cyanobacteria.</title>
        <authorList>
            <person name="Will S.E."/>
            <person name="Henke P."/>
            <person name="Boedeker C."/>
            <person name="Huang S."/>
            <person name="Brinkmann H."/>
            <person name="Rohde M."/>
            <person name="Jarek M."/>
            <person name="Friedl T."/>
            <person name="Seufert S."/>
            <person name="Schumacher M."/>
            <person name="Overmann J."/>
            <person name="Neumann-Schaal M."/>
            <person name="Petersen J."/>
        </authorList>
    </citation>
    <scope>NUCLEOTIDE SEQUENCE [LARGE SCALE GENOMIC DNA]</scope>
    <source>
        <strain evidence="1">PCC 7102</strain>
    </source>
</reference>
<reference evidence="1" key="1">
    <citation type="submission" date="2018-12" db="EMBL/GenBank/DDBJ databases">
        <authorList>
            <person name="Will S."/>
            <person name="Neumann-Schaal M."/>
            <person name="Henke P."/>
        </authorList>
    </citation>
    <scope>NUCLEOTIDE SEQUENCE</scope>
    <source>
        <strain evidence="1">PCC 7102</strain>
    </source>
</reference>
<dbReference type="RefSeq" id="WP_411675320.1">
    <property type="nucleotide sequence ID" value="NZ_RSCL01000009.1"/>
</dbReference>
<dbReference type="PANTHER" id="PTHR34613:SF1">
    <property type="entry name" value="SLL6017 PROTEIN"/>
    <property type="match status" value="1"/>
</dbReference>
<evidence type="ECO:0000313" key="2">
    <source>
        <dbReference type="Proteomes" id="UP000271624"/>
    </source>
</evidence>
<dbReference type="EMBL" id="RSCL01000009">
    <property type="protein sequence ID" value="RUT05011.1"/>
    <property type="molecule type" value="Genomic_DNA"/>
</dbReference>
<dbReference type="PANTHER" id="PTHR34613">
    <property type="entry name" value="SLL0800 PROTEIN"/>
    <property type="match status" value="1"/>
</dbReference>
<evidence type="ECO:0008006" key="3">
    <source>
        <dbReference type="Google" id="ProtNLM"/>
    </source>
</evidence>
<proteinExistence type="predicted"/>
<evidence type="ECO:0000313" key="1">
    <source>
        <dbReference type="EMBL" id="RUT05011.1"/>
    </source>
</evidence>
<dbReference type="AlphaFoldDB" id="A0A433VFZ0"/>
<accession>A0A433VFZ0</accession>
<keyword evidence="2" id="KW-1185">Reference proteome</keyword>
<protein>
    <recommendedName>
        <fullName evidence="3">Transposase (putative) YhgA-like domain-containing protein</fullName>
    </recommendedName>
</protein>
<sequence length="137" mass="16211">MVLIINSLNTVMYDNICKFLAENFSDDLATWLLGKPITLTKMEPKEFFVEPIRPDAVILLQSDKLILHVEFQTLPEEEIPFRVTDYRLRGYRLHPDKPMYQVVIYLKKVTSKKDLKLVKQTKFTLENTVHRFNVIRL</sequence>
<organism evidence="1 2">
    <name type="scientific">Dulcicalothrix desertica PCC 7102</name>
    <dbReference type="NCBI Taxonomy" id="232991"/>
    <lineage>
        <taxon>Bacteria</taxon>
        <taxon>Bacillati</taxon>
        <taxon>Cyanobacteriota</taxon>
        <taxon>Cyanophyceae</taxon>
        <taxon>Nostocales</taxon>
        <taxon>Calotrichaceae</taxon>
        <taxon>Dulcicalothrix</taxon>
    </lineage>
</organism>